<dbReference type="EMBL" id="VIAR01000002">
    <property type="protein sequence ID" value="TQD40190.1"/>
    <property type="molecule type" value="Genomic_DNA"/>
</dbReference>
<comment type="caution">
    <text evidence="7">The sequence shown here is derived from an EMBL/GenBank/DDBJ whole genome shotgun (WGS) entry which is preliminary data.</text>
</comment>
<dbReference type="PANTHER" id="PTHR30606:SF10">
    <property type="entry name" value="PHOSPHATIDYLINOSITOL MANNOSIDE ACYLTRANSFERASE"/>
    <property type="match status" value="1"/>
</dbReference>
<protein>
    <submittedName>
        <fullName evidence="7">Lipid A biosynthesis acyltransferase</fullName>
    </submittedName>
</protein>
<keyword evidence="4 7" id="KW-0808">Transferase</keyword>
<reference evidence="7 8" key="1">
    <citation type="submission" date="2019-06" db="EMBL/GenBank/DDBJ databases">
        <title>Flavibacter putida gen. nov., sp. nov., a novel marine bacterium of the family Flavobacteriaceae isolated from coastal seawater.</title>
        <authorList>
            <person name="Feng X."/>
        </authorList>
    </citation>
    <scope>NUCLEOTIDE SEQUENCE [LARGE SCALE GENOMIC DNA]</scope>
    <source>
        <strain evidence="7 8">PLHSN227</strain>
    </source>
</reference>
<evidence type="ECO:0000256" key="2">
    <source>
        <dbReference type="ARBA" id="ARBA00022475"/>
    </source>
</evidence>
<dbReference type="GO" id="GO:0009247">
    <property type="term" value="P:glycolipid biosynthetic process"/>
    <property type="evidence" value="ECO:0007669"/>
    <property type="project" value="UniProtKB-ARBA"/>
</dbReference>
<evidence type="ECO:0000256" key="6">
    <source>
        <dbReference type="ARBA" id="ARBA00023315"/>
    </source>
</evidence>
<organism evidence="7 8">
    <name type="scientific">Haloflavibacter putidus</name>
    <dbReference type="NCBI Taxonomy" id="2576776"/>
    <lineage>
        <taxon>Bacteria</taxon>
        <taxon>Pseudomonadati</taxon>
        <taxon>Bacteroidota</taxon>
        <taxon>Flavobacteriia</taxon>
        <taxon>Flavobacteriales</taxon>
        <taxon>Flavobacteriaceae</taxon>
        <taxon>Haloflavibacter</taxon>
    </lineage>
</organism>
<keyword evidence="6 7" id="KW-0012">Acyltransferase</keyword>
<evidence type="ECO:0000256" key="4">
    <source>
        <dbReference type="ARBA" id="ARBA00022679"/>
    </source>
</evidence>
<name>A0A507ZRE8_9FLAO</name>
<accession>A0A507ZRE8</accession>
<keyword evidence="2" id="KW-1003">Cell membrane</keyword>
<dbReference type="Pfam" id="PF03279">
    <property type="entry name" value="Lip_A_acyltrans"/>
    <property type="match status" value="1"/>
</dbReference>
<gene>
    <name evidence="7" type="ORF">FKR84_03045</name>
</gene>
<dbReference type="GO" id="GO:0016746">
    <property type="term" value="F:acyltransferase activity"/>
    <property type="evidence" value="ECO:0007669"/>
    <property type="project" value="UniProtKB-KW"/>
</dbReference>
<comment type="subcellular location">
    <subcellularLocation>
        <location evidence="1">Cell inner membrane</location>
    </subcellularLocation>
</comment>
<dbReference type="RefSeq" id="WP_141420720.1">
    <property type="nucleotide sequence ID" value="NZ_VIAR01000002.1"/>
</dbReference>
<evidence type="ECO:0000256" key="3">
    <source>
        <dbReference type="ARBA" id="ARBA00022519"/>
    </source>
</evidence>
<keyword evidence="8" id="KW-1185">Reference proteome</keyword>
<dbReference type="PANTHER" id="PTHR30606">
    <property type="entry name" value="LIPID A BIOSYNTHESIS LAUROYL ACYLTRANSFERASE"/>
    <property type="match status" value="1"/>
</dbReference>
<proteinExistence type="predicted"/>
<dbReference type="CDD" id="cd07984">
    <property type="entry name" value="LPLAT_LABLAT-like"/>
    <property type="match status" value="1"/>
</dbReference>
<dbReference type="GO" id="GO:0005886">
    <property type="term" value="C:plasma membrane"/>
    <property type="evidence" value="ECO:0007669"/>
    <property type="project" value="UniProtKB-SubCell"/>
</dbReference>
<keyword evidence="5" id="KW-0472">Membrane</keyword>
<evidence type="ECO:0000313" key="7">
    <source>
        <dbReference type="EMBL" id="TQD40190.1"/>
    </source>
</evidence>
<dbReference type="Proteomes" id="UP000317169">
    <property type="component" value="Unassembled WGS sequence"/>
</dbReference>
<evidence type="ECO:0000256" key="1">
    <source>
        <dbReference type="ARBA" id="ARBA00004533"/>
    </source>
</evidence>
<sequence>MAEWTGKSRGTVLGFKVFVFFIKNFGVKAAYWLTALPIPYFVFFAPKATKSNFYFLHKRLQFSKPKAALGVLKTYYAFGQVLIDRLAINLNQKKKYSFELDGVKHIENLLTQKSGGFLFTAHIGNFNLANNFFQDLTPKAKVNMLMTDNEHEQIKEYISSIAENNRLNIILVKEDFSHIFKIKEALSNNQLIVIAADRDGKDKNIPMQFLNKTTQVLEGPYKLASIIKRPILFVHIMRESNYHYHLYARPFRGKNYRITTILECYFKDLEEKVKKYPYQWFNFYDYWKAFKN</sequence>
<dbReference type="OrthoDB" id="9808633at2"/>
<evidence type="ECO:0000313" key="8">
    <source>
        <dbReference type="Proteomes" id="UP000317169"/>
    </source>
</evidence>
<dbReference type="AlphaFoldDB" id="A0A507ZRE8"/>
<dbReference type="InterPro" id="IPR004960">
    <property type="entry name" value="LipA_acyltrans"/>
</dbReference>
<keyword evidence="3" id="KW-0997">Cell inner membrane</keyword>
<evidence type="ECO:0000256" key="5">
    <source>
        <dbReference type="ARBA" id="ARBA00023136"/>
    </source>
</evidence>